<evidence type="ECO:0000256" key="6">
    <source>
        <dbReference type="ARBA" id="ARBA00022764"/>
    </source>
</evidence>
<evidence type="ECO:0000259" key="13">
    <source>
        <dbReference type="SMART" id="SM00047"/>
    </source>
</evidence>
<dbReference type="Gene3D" id="1.10.530.10">
    <property type="match status" value="1"/>
</dbReference>
<reference evidence="15" key="1">
    <citation type="submission" date="2016-10" db="EMBL/GenBank/DDBJ databases">
        <authorList>
            <person name="Varghese N."/>
            <person name="Submissions S."/>
        </authorList>
    </citation>
    <scope>NUCLEOTIDE SEQUENCE [LARGE SCALE GENOMIC DNA]</scope>
    <source>
        <strain evidence="15">DSM 241</strain>
    </source>
</reference>
<evidence type="ECO:0000256" key="2">
    <source>
        <dbReference type="ARBA" id="ARBA00004418"/>
    </source>
</evidence>
<comment type="subcellular location">
    <subcellularLocation>
        <location evidence="2">Periplasm</location>
    </subcellularLocation>
</comment>
<keyword evidence="10" id="KW-0961">Cell wall biogenesis/degradation</keyword>
<evidence type="ECO:0000256" key="10">
    <source>
        <dbReference type="ARBA" id="ARBA00023316"/>
    </source>
</evidence>
<protein>
    <recommendedName>
        <fullName evidence="5">Peptidoglycan hydrolase FlgJ</fullName>
    </recommendedName>
    <alternativeName>
        <fullName evidence="11">Muramidase FlgJ</fullName>
    </alternativeName>
</protein>
<comment type="function">
    <text evidence="1">Flagellum-specific muramidase which hydrolyzes the peptidoglycan layer to assemble the rod structure in the periplasmic space.</text>
</comment>
<dbReference type="InterPro" id="IPR013377">
    <property type="entry name" value="FlgJ"/>
</dbReference>
<dbReference type="STRING" id="1396821.SAMN05444515_101233"/>
<dbReference type="PRINTS" id="PR01002">
    <property type="entry name" value="FLGFLGJ"/>
</dbReference>
<accession>A0A1H7FJ43</accession>
<sequence length="333" mass="36384">MSAYIANSFNYTDMAGLGELRGRVQSQSPEAADEVARQFEALFIQMMIKSMREAAPAEGLLNSQQTRMFEGMFDQQVALDMAQGQGIGLREQVARQLSGPEARRDDDRALEMPTHRVPALRAAIEAAVAAPTASLQREDAPGVGSATSDQGTEMAAPAGGDQPWMPQSPQEFIRDVWPHAREAAAELGVAPEVLVAQSALETGWGQHVIRHGDGRSSHNLFGIKADSRWQGDRATVQTLEYVQDLPQLQRAQFRSYGSVAESFEDYVDFLRSNPRYRHALEAAGDPEQYVRGLQDAGYATDPGYADKILNIMQRGTLSDTLAGFKSGGERPLS</sequence>
<dbReference type="InterPro" id="IPR023346">
    <property type="entry name" value="Lysozyme-like_dom_sf"/>
</dbReference>
<dbReference type="EMBL" id="FOAA01000001">
    <property type="protein sequence ID" value="SEK25267.1"/>
    <property type="molecule type" value="Genomic_DNA"/>
</dbReference>
<feature type="region of interest" description="Disordered" evidence="12">
    <location>
        <begin position="132"/>
        <end position="165"/>
    </location>
</feature>
<evidence type="ECO:0000256" key="9">
    <source>
        <dbReference type="ARBA" id="ARBA00023295"/>
    </source>
</evidence>
<feature type="domain" description="Mannosyl-glycoprotein endo-beta-N-acetylglucosamidase-like" evidence="13">
    <location>
        <begin position="162"/>
        <end position="325"/>
    </location>
</feature>
<evidence type="ECO:0000256" key="3">
    <source>
        <dbReference type="ARBA" id="ARBA00006880"/>
    </source>
</evidence>
<dbReference type="GO" id="GO:0016798">
    <property type="term" value="F:hydrolase activity, acting on glycosyl bonds"/>
    <property type="evidence" value="ECO:0007669"/>
    <property type="project" value="UniProtKB-KW"/>
</dbReference>
<dbReference type="SUPFAM" id="SSF53955">
    <property type="entry name" value="Lysozyme-like"/>
    <property type="match status" value="1"/>
</dbReference>
<dbReference type="SMART" id="SM00047">
    <property type="entry name" value="LYZ2"/>
    <property type="match status" value="1"/>
</dbReference>
<dbReference type="GO" id="GO:0071973">
    <property type="term" value="P:bacterial-type flagellum-dependent cell motility"/>
    <property type="evidence" value="ECO:0007669"/>
    <property type="project" value="TreeGrafter"/>
</dbReference>
<dbReference type="InterPro" id="IPR002901">
    <property type="entry name" value="MGlyc_endo_b_GlcNAc-like_dom"/>
</dbReference>
<dbReference type="InterPro" id="IPR019301">
    <property type="entry name" value="Flagellar_prot_FlgJ_N"/>
</dbReference>
<dbReference type="PANTHER" id="PTHR33308">
    <property type="entry name" value="PEPTIDOGLYCAN HYDROLASE FLGJ"/>
    <property type="match status" value="1"/>
</dbReference>
<evidence type="ECO:0000256" key="8">
    <source>
        <dbReference type="ARBA" id="ARBA00022801"/>
    </source>
</evidence>
<dbReference type="RefSeq" id="WP_090249800.1">
    <property type="nucleotide sequence ID" value="NZ_FOAA01000001.1"/>
</dbReference>
<comment type="similarity">
    <text evidence="4">In the C-terminal section; belongs to the glycosyl hydrolase 73 family.</text>
</comment>
<dbReference type="OrthoDB" id="289937at2"/>
<keyword evidence="14" id="KW-0969">Cilium</keyword>
<organism evidence="14 15">
    <name type="scientific">Ectothiorhodospira marina</name>
    <dbReference type="NCBI Taxonomy" id="1396821"/>
    <lineage>
        <taxon>Bacteria</taxon>
        <taxon>Pseudomonadati</taxon>
        <taxon>Pseudomonadota</taxon>
        <taxon>Gammaproteobacteria</taxon>
        <taxon>Chromatiales</taxon>
        <taxon>Ectothiorhodospiraceae</taxon>
        <taxon>Ectothiorhodospira</taxon>
    </lineage>
</organism>
<dbReference type="Gene3D" id="2.10.70.40">
    <property type="entry name" value="peptidoglycan hydrolase"/>
    <property type="match status" value="1"/>
</dbReference>
<dbReference type="Proteomes" id="UP000199256">
    <property type="component" value="Unassembled WGS sequence"/>
</dbReference>
<evidence type="ECO:0000313" key="15">
    <source>
        <dbReference type="Proteomes" id="UP000199256"/>
    </source>
</evidence>
<name>A0A1H7FJ43_9GAMM</name>
<dbReference type="GO" id="GO:0004040">
    <property type="term" value="F:amidase activity"/>
    <property type="evidence" value="ECO:0007669"/>
    <property type="project" value="InterPro"/>
</dbReference>
<evidence type="ECO:0000313" key="14">
    <source>
        <dbReference type="EMBL" id="SEK25267.1"/>
    </source>
</evidence>
<evidence type="ECO:0000256" key="1">
    <source>
        <dbReference type="ARBA" id="ARBA00002954"/>
    </source>
</evidence>
<evidence type="ECO:0000256" key="4">
    <source>
        <dbReference type="ARBA" id="ARBA00007974"/>
    </source>
</evidence>
<keyword evidence="9" id="KW-0326">Glycosidase</keyword>
<keyword evidence="15" id="KW-1185">Reference proteome</keyword>
<dbReference type="NCBIfam" id="TIGR02541">
    <property type="entry name" value="flagell_FlgJ"/>
    <property type="match status" value="1"/>
</dbReference>
<dbReference type="GO" id="GO:0071555">
    <property type="term" value="P:cell wall organization"/>
    <property type="evidence" value="ECO:0007669"/>
    <property type="project" value="UniProtKB-KW"/>
</dbReference>
<evidence type="ECO:0000256" key="12">
    <source>
        <dbReference type="SAM" id="MobiDB-lite"/>
    </source>
</evidence>
<keyword evidence="14" id="KW-0966">Cell projection</keyword>
<dbReference type="GO" id="GO:0042597">
    <property type="term" value="C:periplasmic space"/>
    <property type="evidence" value="ECO:0007669"/>
    <property type="project" value="UniProtKB-SubCell"/>
</dbReference>
<keyword evidence="6" id="KW-0574">Periplasm</keyword>
<dbReference type="Pfam" id="PF10135">
    <property type="entry name" value="Rod-binding"/>
    <property type="match status" value="1"/>
</dbReference>
<evidence type="ECO:0000256" key="7">
    <source>
        <dbReference type="ARBA" id="ARBA00022795"/>
    </source>
</evidence>
<evidence type="ECO:0000256" key="11">
    <source>
        <dbReference type="ARBA" id="ARBA00030835"/>
    </source>
</evidence>
<dbReference type="InterPro" id="IPR051056">
    <property type="entry name" value="Glycosyl_Hydrolase_73"/>
</dbReference>
<dbReference type="Pfam" id="PF01832">
    <property type="entry name" value="Glucosaminidase"/>
    <property type="match status" value="1"/>
</dbReference>
<dbReference type="PANTHER" id="PTHR33308:SF9">
    <property type="entry name" value="PEPTIDOGLYCAN HYDROLASE FLGJ"/>
    <property type="match status" value="1"/>
</dbReference>
<proteinExistence type="inferred from homology"/>
<keyword evidence="8" id="KW-0378">Hydrolase</keyword>
<comment type="similarity">
    <text evidence="3">In the N-terminal section; belongs to the FlgJ family.</text>
</comment>
<evidence type="ECO:0000256" key="5">
    <source>
        <dbReference type="ARBA" id="ARBA00013433"/>
    </source>
</evidence>
<keyword evidence="7" id="KW-1005">Bacterial flagellum biogenesis</keyword>
<keyword evidence="14" id="KW-0282">Flagellum</keyword>
<dbReference type="GO" id="GO:0044780">
    <property type="term" value="P:bacterial-type flagellum assembly"/>
    <property type="evidence" value="ECO:0007669"/>
    <property type="project" value="InterPro"/>
</dbReference>
<dbReference type="AlphaFoldDB" id="A0A1H7FJ43"/>
<gene>
    <name evidence="14" type="ORF">SAMN05444515_101233</name>
</gene>